<dbReference type="Pfam" id="PF00072">
    <property type="entry name" value="Response_reg"/>
    <property type="match status" value="1"/>
</dbReference>
<dbReference type="RefSeq" id="WP_004078548.1">
    <property type="nucleotide sequence ID" value="NZ_CM001436.1"/>
</dbReference>
<dbReference type="InParanoid" id="H1Z1E5"/>
<keyword evidence="3" id="KW-0175">Coiled coil</keyword>
<protein>
    <submittedName>
        <fullName evidence="6">Putative PAS/PAC sensor protein</fullName>
    </submittedName>
</protein>
<dbReference type="Gene3D" id="3.40.50.2300">
    <property type="match status" value="1"/>
</dbReference>
<dbReference type="Pfam" id="PF13426">
    <property type="entry name" value="PAS_9"/>
    <property type="match status" value="1"/>
</dbReference>
<dbReference type="InterPro" id="IPR000014">
    <property type="entry name" value="PAS"/>
</dbReference>
<dbReference type="InterPro" id="IPR001610">
    <property type="entry name" value="PAC"/>
</dbReference>
<dbReference type="EMBL" id="CM001436">
    <property type="protein sequence ID" value="EHQ36292.1"/>
    <property type="molecule type" value="Genomic_DNA"/>
</dbReference>
<name>H1Z1E5_9EURY</name>
<dbReference type="SUPFAM" id="SSF55785">
    <property type="entry name" value="PYP-like sensor domain (PAS domain)"/>
    <property type="match status" value="1"/>
</dbReference>
<dbReference type="SUPFAM" id="SSF52172">
    <property type="entry name" value="CheY-like"/>
    <property type="match status" value="1"/>
</dbReference>
<dbReference type="OrthoDB" id="106933at2157"/>
<feature type="coiled-coil region" evidence="3">
    <location>
        <begin position="145"/>
        <end position="186"/>
    </location>
</feature>
<dbReference type="Gene3D" id="3.30.450.20">
    <property type="entry name" value="PAS domain"/>
    <property type="match status" value="1"/>
</dbReference>
<dbReference type="NCBIfam" id="TIGR00229">
    <property type="entry name" value="sensory_box"/>
    <property type="match status" value="1"/>
</dbReference>
<keyword evidence="1 2" id="KW-0597">Phosphoprotein</keyword>
<dbReference type="HOGENOM" id="CLU_716908_0_0_2"/>
<evidence type="ECO:0000256" key="3">
    <source>
        <dbReference type="SAM" id="Coils"/>
    </source>
</evidence>
<dbReference type="PANTHER" id="PTHR44591:SF23">
    <property type="entry name" value="CHEY SUBFAMILY"/>
    <property type="match status" value="1"/>
</dbReference>
<evidence type="ECO:0000256" key="1">
    <source>
        <dbReference type="ARBA" id="ARBA00022553"/>
    </source>
</evidence>
<keyword evidence="7" id="KW-1185">Reference proteome</keyword>
<dbReference type="AlphaFoldDB" id="H1Z1E5"/>
<evidence type="ECO:0000313" key="6">
    <source>
        <dbReference type="EMBL" id="EHQ36292.1"/>
    </source>
</evidence>
<dbReference type="InterPro" id="IPR003661">
    <property type="entry name" value="HisK_dim/P_dom"/>
</dbReference>
<dbReference type="InterPro" id="IPR035965">
    <property type="entry name" value="PAS-like_dom_sf"/>
</dbReference>
<proteinExistence type="predicted"/>
<dbReference type="SMART" id="SM00086">
    <property type="entry name" value="PAC"/>
    <property type="match status" value="1"/>
</dbReference>
<dbReference type="SMART" id="SM00448">
    <property type="entry name" value="REC"/>
    <property type="match status" value="1"/>
</dbReference>
<evidence type="ECO:0000259" key="5">
    <source>
        <dbReference type="PROSITE" id="PS50112"/>
    </source>
</evidence>
<gene>
    <name evidence="6" type="ORF">Metlim_2231</name>
</gene>
<feature type="domain" description="PAS" evidence="5">
    <location>
        <begin position="176"/>
        <end position="226"/>
    </location>
</feature>
<dbReference type="PROSITE" id="PS50110">
    <property type="entry name" value="RESPONSE_REGULATORY"/>
    <property type="match status" value="1"/>
</dbReference>
<evidence type="ECO:0000256" key="2">
    <source>
        <dbReference type="PROSITE-ProRule" id="PRU00169"/>
    </source>
</evidence>
<dbReference type="PANTHER" id="PTHR44591">
    <property type="entry name" value="STRESS RESPONSE REGULATOR PROTEIN 1"/>
    <property type="match status" value="1"/>
</dbReference>
<evidence type="ECO:0000259" key="4">
    <source>
        <dbReference type="PROSITE" id="PS50110"/>
    </source>
</evidence>
<feature type="coiled-coil region" evidence="3">
    <location>
        <begin position="288"/>
        <end position="318"/>
    </location>
</feature>
<dbReference type="InterPro" id="IPR001789">
    <property type="entry name" value="Sig_transdc_resp-reg_receiver"/>
</dbReference>
<sequence length="384" mass="43316">MKILVADDLKANRYLLESALKSAGYQVISANNGLDALNILRKSPVDMIITDVLMPKMDGFQLCREVKADENLKNIPFVFYTASYTTPEDQKFGLDLGADRYIIKPVDPDEFLSVIRDILSEANSIVPSEPETGVVPEDSFLQDYNRRIFAQLEKKIEELEEKNLELVESRRALAESERRYRELFENISESVFLHKCLFESPQGVIVEANETACRNLGYSHDELLDKMIGEIALTPAGKEAGAGYDRIALMGRVSFEAEFKRRDGSLFPVHVKAKLIEFGGDKYILSLVRDLTAEKAGLKRESEALEKIEENLIQLSILNDEIRNPLAVISGIVSIDEGESSEEILNQVEIINSIVSRLDRGWLESTKIRNYLIKHHGFSEDGVK</sequence>
<dbReference type="InterPro" id="IPR050595">
    <property type="entry name" value="Bact_response_regulator"/>
</dbReference>
<reference evidence="6 7" key="1">
    <citation type="submission" date="2011-10" db="EMBL/GenBank/DDBJ databases">
        <title>The Improved High-Quality Draft genome of Methanoplanus limicola DSM 2279.</title>
        <authorList>
            <consortium name="US DOE Joint Genome Institute (JGI-PGF)"/>
            <person name="Lucas S."/>
            <person name="Copeland A."/>
            <person name="Lapidus A."/>
            <person name="Glavina del Rio T."/>
            <person name="Dalin E."/>
            <person name="Tice H."/>
            <person name="Bruce D."/>
            <person name="Goodwin L."/>
            <person name="Pitluck S."/>
            <person name="Peters L."/>
            <person name="Mikhailova N."/>
            <person name="Lu M."/>
            <person name="Kyrpides N."/>
            <person name="Mavromatis K."/>
            <person name="Ivanova N."/>
            <person name="Markowitz V."/>
            <person name="Cheng J.-F."/>
            <person name="Hugenholtz P."/>
            <person name="Woyke T."/>
            <person name="Wu D."/>
            <person name="Wirth R."/>
            <person name="Brambilla E.-M."/>
            <person name="Klenk H.-P."/>
            <person name="Eisen J.A."/>
        </authorList>
    </citation>
    <scope>NUCLEOTIDE SEQUENCE [LARGE SCALE GENOMIC DNA]</scope>
    <source>
        <strain evidence="6 7">DSM 2279</strain>
    </source>
</reference>
<dbReference type="Proteomes" id="UP000005741">
    <property type="component" value="Chromosome"/>
</dbReference>
<dbReference type="GO" id="GO:0000155">
    <property type="term" value="F:phosphorelay sensor kinase activity"/>
    <property type="evidence" value="ECO:0007669"/>
    <property type="project" value="InterPro"/>
</dbReference>
<dbReference type="PROSITE" id="PS50112">
    <property type="entry name" value="PAS"/>
    <property type="match status" value="1"/>
</dbReference>
<dbReference type="CDD" id="cd00082">
    <property type="entry name" value="HisKA"/>
    <property type="match status" value="1"/>
</dbReference>
<feature type="modified residue" description="4-aspartylphosphate" evidence="2">
    <location>
        <position position="51"/>
    </location>
</feature>
<dbReference type="CDD" id="cd00130">
    <property type="entry name" value="PAS"/>
    <property type="match status" value="1"/>
</dbReference>
<evidence type="ECO:0000313" key="7">
    <source>
        <dbReference type="Proteomes" id="UP000005741"/>
    </source>
</evidence>
<organism evidence="6 7">
    <name type="scientific">Methanoplanus limicola DSM 2279</name>
    <dbReference type="NCBI Taxonomy" id="937775"/>
    <lineage>
        <taxon>Archaea</taxon>
        <taxon>Methanobacteriati</taxon>
        <taxon>Methanobacteriota</taxon>
        <taxon>Stenosarchaea group</taxon>
        <taxon>Methanomicrobia</taxon>
        <taxon>Methanomicrobiales</taxon>
        <taxon>Methanomicrobiaceae</taxon>
        <taxon>Methanoplanus</taxon>
    </lineage>
</organism>
<dbReference type="STRING" id="937775.Metlim_2231"/>
<dbReference type="InterPro" id="IPR011006">
    <property type="entry name" value="CheY-like_superfamily"/>
</dbReference>
<dbReference type="SMART" id="SM00091">
    <property type="entry name" value="PAS"/>
    <property type="match status" value="1"/>
</dbReference>
<feature type="domain" description="Response regulatory" evidence="4">
    <location>
        <begin position="2"/>
        <end position="119"/>
    </location>
</feature>
<accession>H1Z1E5</accession>